<evidence type="ECO:0000313" key="7">
    <source>
        <dbReference type="Proteomes" id="UP000593890"/>
    </source>
</evidence>
<dbReference type="Gene3D" id="2.160.10.10">
    <property type="entry name" value="Hexapeptide repeat proteins"/>
    <property type="match status" value="1"/>
</dbReference>
<dbReference type="RefSeq" id="WP_147624540.1">
    <property type="nucleotide sequence ID" value="NZ_AP023321.1"/>
</dbReference>
<feature type="domain" description="Nucleotidyl transferase" evidence="3">
    <location>
        <begin position="2"/>
        <end position="236"/>
    </location>
</feature>
<reference evidence="7" key="1">
    <citation type="submission" date="2020-07" db="EMBL/GenBank/DDBJ databases">
        <title>Complete genome sequencing of Clostridia bacterium strain 12CBH8.</title>
        <authorList>
            <person name="Sakamoto M."/>
            <person name="Murakami T."/>
            <person name="Mori H."/>
        </authorList>
    </citation>
    <scope>NUCLEOTIDE SEQUENCE [LARGE SCALE GENOMIC DNA]</scope>
    <source>
        <strain evidence="7">12CBH8</strain>
    </source>
</reference>
<keyword evidence="7" id="KW-1185">Reference proteome</keyword>
<dbReference type="Pfam" id="PF25087">
    <property type="entry name" value="GMPPB_C"/>
    <property type="match status" value="1"/>
</dbReference>
<sequence length="780" mass="84423">MKAVIMAGGEGSRLRPLTCDTPKPMTRLCGRPVLAYILDLLARHGFDEAAVTLRYLPDAVTNWLEEGVWHTKNREVKLHFIEEDRPLGTAGGVKHAADWYDDSFLVISGDALTDFDLSAAMKFHKEKRAAATLLVKQVKDPREYGLVNYDEENRITGFLEKPGWSQASTNTANTGIYILDPSVLTLIPEGKSYDFGKQLFPLMLQKGLPLFAFPCDGYWCDIGDLDTYLSCQQDILMGKVSCTLPRQEEDGIYCSGNMPEGNYQLVPPVYIGESVTIGSGAVVGPGSVLDDRCSVGKGASIKSSVMLPGSYAGDRSSLCGALLGPAASVKRAGSMFEASAAGAGSVVGERATVMPGVRIWPGKQVEDGLVLRENLKFGSLHIELFDDEGIAGETGVEVTPEFCARLGVAIGSLVPSGRVAVSYSADQGSKCLCQALISGILSTGAGVLDFGMGFEAELRYLTGFYEAQLGIFLSGGLKTRIAVLEKNGLPLTRGLERDLESKMQRGEFKRCSWEDIQSASVLQGGQITYQKELMSQAPEGLSGLSAGIKSACRQAGEVLKQTLKQLGCGQGGLQFHIGNSGRTAAVFGEEVGYVWPEKVLALCCLDAFEQGMDVALPSDAPRVINYLAQRYDRQVLRYLDCPVEGCDQEARELAGKQPWVRDGLMMTVRLLNLMKRRGCSLAELLKELPSFAVSSRSVVCRGNPGEVMRSLSEAERGHRLSSEEGILLPVGDGQVLVRPSSRGKSLRLQAEAESYETANELCGGLERLLFLHMKQTKERG</sequence>
<proteinExistence type="inferred from homology"/>
<dbReference type="CDD" id="cd04181">
    <property type="entry name" value="NTP_transferase"/>
    <property type="match status" value="1"/>
</dbReference>
<dbReference type="SUPFAM" id="SSF53738">
    <property type="entry name" value="Phosphoglucomutase, first 3 domains"/>
    <property type="match status" value="1"/>
</dbReference>
<dbReference type="SUPFAM" id="SSF51161">
    <property type="entry name" value="Trimeric LpxA-like enzymes"/>
    <property type="match status" value="1"/>
</dbReference>
<dbReference type="AlphaFoldDB" id="A0A7I8D241"/>
<dbReference type="Gene3D" id="3.40.120.10">
    <property type="entry name" value="Alpha-D-Glucose-1,6-Bisphosphate, subunit A, domain 3"/>
    <property type="match status" value="1"/>
</dbReference>
<accession>A0A7I8D241</accession>
<evidence type="ECO:0000259" key="3">
    <source>
        <dbReference type="Pfam" id="PF00483"/>
    </source>
</evidence>
<protein>
    <submittedName>
        <fullName evidence="6">Mannose-1-phosphate guanylyltransferase</fullName>
    </submittedName>
</protein>
<keyword evidence="6" id="KW-0548">Nucleotidyltransferase</keyword>
<evidence type="ECO:0000313" key="6">
    <source>
        <dbReference type="EMBL" id="BCI60888.1"/>
    </source>
</evidence>
<keyword evidence="6" id="KW-0808">Transferase</keyword>
<feature type="domain" description="Alpha-D-phosphohexomutase alpha/beta/alpha" evidence="4">
    <location>
        <begin position="384"/>
        <end position="508"/>
    </location>
</feature>
<dbReference type="Pfam" id="PF00483">
    <property type="entry name" value="NTP_transferase"/>
    <property type="match status" value="1"/>
</dbReference>
<comment type="similarity">
    <text evidence="1">Belongs to the transferase hexapeptide repeat family.</text>
</comment>
<dbReference type="SUPFAM" id="SSF53448">
    <property type="entry name" value="Nucleotide-diphospho-sugar transferases"/>
    <property type="match status" value="1"/>
</dbReference>
<dbReference type="InterPro" id="IPR029044">
    <property type="entry name" value="Nucleotide-diphossugar_trans"/>
</dbReference>
<dbReference type="InterPro" id="IPR005835">
    <property type="entry name" value="NTP_transferase_dom"/>
</dbReference>
<dbReference type="InterPro" id="IPR050486">
    <property type="entry name" value="Mannose-1P_guanyltransferase"/>
</dbReference>
<evidence type="ECO:0000256" key="1">
    <source>
        <dbReference type="ARBA" id="ARBA00007274"/>
    </source>
</evidence>
<dbReference type="Proteomes" id="UP000593890">
    <property type="component" value="Chromosome"/>
</dbReference>
<evidence type="ECO:0000256" key="2">
    <source>
        <dbReference type="ARBA" id="ARBA00010231"/>
    </source>
</evidence>
<dbReference type="InterPro" id="IPR011004">
    <property type="entry name" value="Trimer_LpxA-like_sf"/>
</dbReference>
<dbReference type="EMBL" id="AP023321">
    <property type="protein sequence ID" value="BCI60888.1"/>
    <property type="molecule type" value="Genomic_DNA"/>
</dbReference>
<dbReference type="InterPro" id="IPR005844">
    <property type="entry name" value="A-D-PHexomutase_a/b/a-I"/>
</dbReference>
<dbReference type="Pfam" id="PF02878">
    <property type="entry name" value="PGM_PMM_I"/>
    <property type="match status" value="1"/>
</dbReference>
<comment type="similarity">
    <text evidence="2">Belongs to the phosphohexose mutase family.</text>
</comment>
<evidence type="ECO:0000259" key="4">
    <source>
        <dbReference type="Pfam" id="PF02878"/>
    </source>
</evidence>
<dbReference type="PANTHER" id="PTHR22572">
    <property type="entry name" value="SUGAR-1-PHOSPHATE GUANYL TRANSFERASE"/>
    <property type="match status" value="1"/>
</dbReference>
<evidence type="ECO:0000259" key="5">
    <source>
        <dbReference type="Pfam" id="PF25087"/>
    </source>
</evidence>
<name>A0A7I8D241_9FIRM</name>
<dbReference type="GO" id="GO:0005975">
    <property type="term" value="P:carbohydrate metabolic process"/>
    <property type="evidence" value="ECO:0007669"/>
    <property type="project" value="InterPro"/>
</dbReference>
<dbReference type="KEGG" id="sman:C12CBH8_15270"/>
<feature type="domain" description="Mannose-1-phosphate guanyltransferase C-terminal" evidence="5">
    <location>
        <begin position="266"/>
        <end position="367"/>
    </location>
</feature>
<dbReference type="InterPro" id="IPR016055">
    <property type="entry name" value="A-D-PHexomutase_a/b/a-I/II/III"/>
</dbReference>
<dbReference type="Gene3D" id="3.90.550.10">
    <property type="entry name" value="Spore Coat Polysaccharide Biosynthesis Protein SpsA, Chain A"/>
    <property type="match status" value="1"/>
</dbReference>
<gene>
    <name evidence="6" type="ORF">C12CBH8_15270</name>
</gene>
<dbReference type="InterPro" id="IPR056729">
    <property type="entry name" value="GMPPB_C"/>
</dbReference>
<organism evidence="6 7">
    <name type="scientific">Solibaculum mannosilyticum</name>
    <dbReference type="NCBI Taxonomy" id="2780922"/>
    <lineage>
        <taxon>Bacteria</taxon>
        <taxon>Bacillati</taxon>
        <taxon>Bacillota</taxon>
        <taxon>Clostridia</taxon>
        <taxon>Eubacteriales</taxon>
        <taxon>Oscillospiraceae</taxon>
        <taxon>Solibaculum</taxon>
    </lineage>
</organism>
<dbReference type="GO" id="GO:0016779">
    <property type="term" value="F:nucleotidyltransferase activity"/>
    <property type="evidence" value="ECO:0007669"/>
    <property type="project" value="UniProtKB-KW"/>
</dbReference>
<dbReference type="GO" id="GO:0016868">
    <property type="term" value="F:intramolecular phosphotransferase activity"/>
    <property type="evidence" value="ECO:0007669"/>
    <property type="project" value="InterPro"/>
</dbReference>